<evidence type="ECO:0000259" key="1">
    <source>
        <dbReference type="Pfam" id="PF00117"/>
    </source>
</evidence>
<dbReference type="PANTHER" id="PTHR42695:SF5">
    <property type="entry name" value="GLUTAMINE AMIDOTRANSFERASE YLR126C-RELATED"/>
    <property type="match status" value="1"/>
</dbReference>
<dbReference type="STRING" id="1685378.AVO44_18190"/>
<proteinExistence type="predicted"/>
<feature type="domain" description="Glutamine amidotransferase" evidence="1">
    <location>
        <begin position="53"/>
        <end position="178"/>
    </location>
</feature>
<dbReference type="PANTHER" id="PTHR42695">
    <property type="entry name" value="GLUTAMINE AMIDOTRANSFERASE YLR126C-RELATED"/>
    <property type="match status" value="1"/>
</dbReference>
<sequence length="231" mass="25276">MRIAVLELTSHPLPLLDGMPRTAQQIQAWIAPHLPEADFDVVGVVDGEPLPNDNDFDGVIVGGSEFGVYDVTQWMQPLRTFLERCRETRKAVFGICFGHQIMADVYGGRAEKAEVGKVVGARPFNFGGDNVDAFVWHQDQVTRVPSSARVAGSASHCPVGALDYDFPARSVQFHPEYRVDHLRDLFTRGRGDLLSPAEADAGMSSVSSAKVSDDLAAFQAVELFRGTYVPE</sequence>
<dbReference type="Pfam" id="PF00117">
    <property type="entry name" value="GATase"/>
    <property type="match status" value="1"/>
</dbReference>
<dbReference type="PROSITE" id="PS51273">
    <property type="entry name" value="GATASE_TYPE_1"/>
    <property type="match status" value="1"/>
</dbReference>
<dbReference type="RefSeq" id="WP_068340240.1">
    <property type="nucleotide sequence ID" value="NZ_LQBP01000012.1"/>
</dbReference>
<accession>A0A0X3TV29</accession>
<evidence type="ECO:0000313" key="3">
    <source>
        <dbReference type="Proteomes" id="UP000053690"/>
    </source>
</evidence>
<dbReference type="Gene3D" id="3.40.50.880">
    <property type="match status" value="1"/>
</dbReference>
<keyword evidence="3" id="KW-1185">Reference proteome</keyword>
<dbReference type="OrthoDB" id="7365442at2"/>
<name>A0A0X3TV29_9RHOB</name>
<dbReference type="CDD" id="cd01741">
    <property type="entry name" value="GATase1_1"/>
    <property type="match status" value="1"/>
</dbReference>
<dbReference type="InterPro" id="IPR044992">
    <property type="entry name" value="ChyE-like"/>
</dbReference>
<dbReference type="AlphaFoldDB" id="A0A0X3TV29"/>
<dbReference type="GO" id="GO:0005829">
    <property type="term" value="C:cytosol"/>
    <property type="evidence" value="ECO:0007669"/>
    <property type="project" value="TreeGrafter"/>
</dbReference>
<organism evidence="2 3">
    <name type="scientific">Ruegeria profundi</name>
    <dbReference type="NCBI Taxonomy" id="1685378"/>
    <lineage>
        <taxon>Bacteria</taxon>
        <taxon>Pseudomonadati</taxon>
        <taxon>Pseudomonadota</taxon>
        <taxon>Alphaproteobacteria</taxon>
        <taxon>Rhodobacterales</taxon>
        <taxon>Roseobacteraceae</taxon>
        <taxon>Ruegeria</taxon>
    </lineage>
</organism>
<comment type="caution">
    <text evidence="2">The sequence shown here is derived from an EMBL/GenBank/DDBJ whole genome shotgun (WGS) entry which is preliminary data.</text>
</comment>
<evidence type="ECO:0000313" key="2">
    <source>
        <dbReference type="EMBL" id="KUJ77140.1"/>
    </source>
</evidence>
<dbReference type="InterPro" id="IPR029062">
    <property type="entry name" value="Class_I_gatase-like"/>
</dbReference>
<gene>
    <name evidence="2" type="ORF">AVO44_18190</name>
</gene>
<protein>
    <recommendedName>
        <fullName evidence="1">Glutamine amidotransferase domain-containing protein</fullName>
    </recommendedName>
</protein>
<dbReference type="InterPro" id="IPR017926">
    <property type="entry name" value="GATASE"/>
</dbReference>
<dbReference type="SUPFAM" id="SSF52317">
    <property type="entry name" value="Class I glutamine amidotransferase-like"/>
    <property type="match status" value="1"/>
</dbReference>
<dbReference type="Proteomes" id="UP000053690">
    <property type="component" value="Unassembled WGS sequence"/>
</dbReference>
<reference evidence="3" key="1">
    <citation type="submission" date="2015-12" db="EMBL/GenBank/DDBJ databases">
        <authorList>
            <person name="Zhang G."/>
            <person name="Stingl U."/>
        </authorList>
    </citation>
    <scope>NUCLEOTIDE SEQUENCE [LARGE SCALE GENOMIC DNA]</scope>
    <source>
        <strain evidence="3">ZGT108</strain>
    </source>
</reference>
<dbReference type="EMBL" id="LQBP01000012">
    <property type="protein sequence ID" value="KUJ77140.1"/>
    <property type="molecule type" value="Genomic_DNA"/>
</dbReference>